<dbReference type="InterPro" id="IPR050630">
    <property type="entry name" value="WD_repeat_EMAP"/>
</dbReference>
<dbReference type="GO" id="GO:0072686">
    <property type="term" value="C:mitotic spindle"/>
    <property type="evidence" value="ECO:0007669"/>
    <property type="project" value="TreeGrafter"/>
</dbReference>
<dbReference type="PANTHER" id="PTHR13720:SF55">
    <property type="entry name" value="ECHINODERM MICROTUBULE-ASSOCIATED PROTEIN-LIKE CG42247"/>
    <property type="match status" value="1"/>
</dbReference>
<dbReference type="SUPFAM" id="SSF50978">
    <property type="entry name" value="WD40 repeat-like"/>
    <property type="match status" value="1"/>
</dbReference>
<gene>
    <name evidence="4" type="primary">ORF18806</name>
</gene>
<feature type="domain" description="EML-like first beta-propeller" evidence="3">
    <location>
        <begin position="2"/>
        <end position="104"/>
    </location>
</feature>
<evidence type="ECO:0000256" key="1">
    <source>
        <dbReference type="ARBA" id="ARBA00022574"/>
    </source>
</evidence>
<dbReference type="AlphaFoldDB" id="A0A0B6YA21"/>
<reference evidence="4" key="1">
    <citation type="submission" date="2014-12" db="EMBL/GenBank/DDBJ databases">
        <title>Insight into the proteome of Arion vulgaris.</title>
        <authorList>
            <person name="Aradska J."/>
            <person name="Bulat T."/>
            <person name="Smidak R."/>
            <person name="Sarate P."/>
            <person name="Gangsoo J."/>
            <person name="Sialana F."/>
            <person name="Bilban M."/>
            <person name="Lubec G."/>
        </authorList>
    </citation>
    <scope>NUCLEOTIDE SEQUENCE</scope>
    <source>
        <tissue evidence="4">Skin</tissue>
    </source>
</reference>
<dbReference type="EMBL" id="HACG01006159">
    <property type="protein sequence ID" value="CEK53024.1"/>
    <property type="molecule type" value="Transcribed_RNA"/>
</dbReference>
<keyword evidence="1" id="KW-0853">WD repeat</keyword>
<sequence>SIIVTYGKEHIHFWRMFFDKDRKIMRDKLSGNFEDRIPKFVTSVCFSTNGDVISGDSSGAILVWTRDSNSVFSVNGKISAQTRKAHKKSVSALCMLGDGTLLSG</sequence>
<evidence type="ECO:0000313" key="4">
    <source>
        <dbReference type="EMBL" id="CEK53024.1"/>
    </source>
</evidence>
<dbReference type="InterPro" id="IPR036322">
    <property type="entry name" value="WD40_repeat_dom_sf"/>
</dbReference>
<name>A0A0B6YA21_9EUPU</name>
<protein>
    <recommendedName>
        <fullName evidence="3">EML-like first beta-propeller domain-containing protein</fullName>
    </recommendedName>
</protein>
<dbReference type="Gene3D" id="2.130.10.10">
    <property type="entry name" value="YVTN repeat-like/Quinoprotein amine dehydrogenase"/>
    <property type="match status" value="1"/>
</dbReference>
<evidence type="ECO:0000259" key="3">
    <source>
        <dbReference type="Pfam" id="PF23409"/>
    </source>
</evidence>
<feature type="non-terminal residue" evidence="4">
    <location>
        <position position="1"/>
    </location>
</feature>
<organism evidence="4">
    <name type="scientific">Arion vulgaris</name>
    <dbReference type="NCBI Taxonomy" id="1028688"/>
    <lineage>
        <taxon>Eukaryota</taxon>
        <taxon>Metazoa</taxon>
        <taxon>Spiralia</taxon>
        <taxon>Lophotrochozoa</taxon>
        <taxon>Mollusca</taxon>
        <taxon>Gastropoda</taxon>
        <taxon>Heterobranchia</taxon>
        <taxon>Euthyneura</taxon>
        <taxon>Panpulmonata</taxon>
        <taxon>Eupulmonata</taxon>
        <taxon>Stylommatophora</taxon>
        <taxon>Helicina</taxon>
        <taxon>Arionoidea</taxon>
        <taxon>Arionidae</taxon>
        <taxon>Arion</taxon>
    </lineage>
</organism>
<accession>A0A0B6YA21</accession>
<dbReference type="InterPro" id="IPR015943">
    <property type="entry name" value="WD40/YVTN_repeat-like_dom_sf"/>
</dbReference>
<dbReference type="Pfam" id="PF23409">
    <property type="entry name" value="Beta-prop_EML"/>
    <property type="match status" value="1"/>
</dbReference>
<evidence type="ECO:0000256" key="2">
    <source>
        <dbReference type="ARBA" id="ARBA00022737"/>
    </source>
</evidence>
<feature type="non-terminal residue" evidence="4">
    <location>
        <position position="104"/>
    </location>
</feature>
<dbReference type="GO" id="GO:0000226">
    <property type="term" value="P:microtubule cytoskeleton organization"/>
    <property type="evidence" value="ECO:0007669"/>
    <property type="project" value="TreeGrafter"/>
</dbReference>
<proteinExistence type="predicted"/>
<dbReference type="GO" id="GO:0008017">
    <property type="term" value="F:microtubule binding"/>
    <property type="evidence" value="ECO:0007669"/>
    <property type="project" value="TreeGrafter"/>
</dbReference>
<dbReference type="PANTHER" id="PTHR13720">
    <property type="entry name" value="WD-40 REPEAT PROTEIN"/>
    <property type="match status" value="1"/>
</dbReference>
<dbReference type="InterPro" id="IPR055439">
    <property type="entry name" value="Beta-prop_EML_1st"/>
</dbReference>
<keyword evidence="2" id="KW-0677">Repeat</keyword>